<protein>
    <submittedName>
        <fullName evidence="1">Uncharacterized protein</fullName>
    </submittedName>
</protein>
<gene>
    <name evidence="1" type="ORF">AVEN_213850_1</name>
</gene>
<name>A0A4Y2W8K6_ARAVE</name>
<dbReference type="AlphaFoldDB" id="A0A4Y2W8K6"/>
<organism evidence="1 2">
    <name type="scientific">Araneus ventricosus</name>
    <name type="common">Orbweaver spider</name>
    <name type="synonym">Epeira ventricosa</name>
    <dbReference type="NCBI Taxonomy" id="182803"/>
    <lineage>
        <taxon>Eukaryota</taxon>
        <taxon>Metazoa</taxon>
        <taxon>Ecdysozoa</taxon>
        <taxon>Arthropoda</taxon>
        <taxon>Chelicerata</taxon>
        <taxon>Arachnida</taxon>
        <taxon>Araneae</taxon>
        <taxon>Araneomorphae</taxon>
        <taxon>Entelegynae</taxon>
        <taxon>Araneoidea</taxon>
        <taxon>Araneidae</taxon>
        <taxon>Araneus</taxon>
    </lineage>
</organism>
<sequence length="117" mass="13133">MFSYLVFTNQNYLQIEGSGGLVIRSRLWGRRVPGPEPHSTEDTSCMGLVLVKSYVVAKRPPVGVAWKFEEEVPAQMSSSLSDRGSKLRGSSQYSPHIASKRDINISETKLFVWQPVF</sequence>
<proteinExistence type="predicted"/>
<accession>A0A4Y2W8K6</accession>
<dbReference type="EMBL" id="BGPR01056295">
    <property type="protein sequence ID" value="GBO32806.1"/>
    <property type="molecule type" value="Genomic_DNA"/>
</dbReference>
<reference evidence="1 2" key="1">
    <citation type="journal article" date="2019" name="Sci. Rep.">
        <title>Orb-weaving spider Araneus ventricosus genome elucidates the spidroin gene catalogue.</title>
        <authorList>
            <person name="Kono N."/>
            <person name="Nakamura H."/>
            <person name="Ohtoshi R."/>
            <person name="Moran D.A.P."/>
            <person name="Shinohara A."/>
            <person name="Yoshida Y."/>
            <person name="Fujiwara M."/>
            <person name="Mori M."/>
            <person name="Tomita M."/>
            <person name="Arakawa K."/>
        </authorList>
    </citation>
    <scope>NUCLEOTIDE SEQUENCE [LARGE SCALE GENOMIC DNA]</scope>
</reference>
<comment type="caution">
    <text evidence="1">The sequence shown here is derived from an EMBL/GenBank/DDBJ whole genome shotgun (WGS) entry which is preliminary data.</text>
</comment>
<evidence type="ECO:0000313" key="1">
    <source>
        <dbReference type="EMBL" id="GBO32806.1"/>
    </source>
</evidence>
<evidence type="ECO:0000313" key="2">
    <source>
        <dbReference type="Proteomes" id="UP000499080"/>
    </source>
</evidence>
<keyword evidence="2" id="KW-1185">Reference proteome</keyword>
<dbReference type="Proteomes" id="UP000499080">
    <property type="component" value="Unassembled WGS sequence"/>
</dbReference>